<dbReference type="GO" id="GO:0016020">
    <property type="term" value="C:membrane"/>
    <property type="evidence" value="ECO:0000318"/>
    <property type="project" value="GO_Central"/>
</dbReference>
<sequence>LVRAILHYHAHRAHALPVAFHEQQLLRNVAQNDHKTFSEASFQDVIDPNVMTSTEYQAAHPRLSKSEPDPDLALSAEFPPQVKSHPPSFRESIAQRSPSALIAYVRRASIATFKHEPTETETDASKQAKYHSLVLGILLSIASSAVLSLVNVIIKRLPAVSTLEVLTFMAFGIFIGILPAATDDTEPFGSRRAQPLLFVRTVLSLCAAILRLLSLSRLSVADASIVASLTPLMVSLMAFMFLSEPFHWTQGVAVTCSILGVTFVVKPPFLSGGTSFTIDQYIGIAYGLGHTVLNGVTTVCIRAIKGVSRKVVVFHYGCLSMLLISVISVVTGQMKIFYEGSQIGYLLLISHLTFATQMFLTKALQVESASVVVIIKTASDVIFSFLMQATFLSLWPDSFSVLGGGFVVGGVALIGFRKVV</sequence>
<dbReference type="SUPFAM" id="SSF103481">
    <property type="entry name" value="Multidrug resistance efflux transporter EmrE"/>
    <property type="match status" value="2"/>
</dbReference>
<feature type="non-terminal residue" evidence="7">
    <location>
        <position position="420"/>
    </location>
</feature>
<dbReference type="EMBL" id="DS669542">
    <property type="protein sequence ID" value="EEC03488.1"/>
    <property type="molecule type" value="Genomic_DNA"/>
</dbReference>
<feature type="transmembrane region" description="Helical" evidence="5">
    <location>
        <begin position="398"/>
        <end position="416"/>
    </location>
</feature>
<accession>B7PA66</accession>
<feature type="domain" description="EamA" evidence="6">
    <location>
        <begin position="135"/>
        <end position="265"/>
    </location>
</feature>
<reference evidence="8" key="2">
    <citation type="submission" date="2020-05" db="UniProtKB">
        <authorList>
            <consortium name="EnsemblMetazoa"/>
        </authorList>
    </citation>
    <scope>IDENTIFICATION</scope>
    <source>
        <strain evidence="8">wikel</strain>
    </source>
</reference>
<feature type="transmembrane region" description="Helical" evidence="5">
    <location>
        <begin position="373"/>
        <end position="392"/>
    </location>
</feature>
<dbReference type="Pfam" id="PF00892">
    <property type="entry name" value="EamA"/>
    <property type="match status" value="2"/>
</dbReference>
<dbReference type="EMBL" id="ABJB011063786">
    <property type="status" value="NOT_ANNOTATED_CDS"/>
    <property type="molecule type" value="Genomic_DNA"/>
</dbReference>
<dbReference type="VEuPathDB" id="VectorBase:ISCW002816"/>
<evidence type="ECO:0000256" key="4">
    <source>
        <dbReference type="ARBA" id="ARBA00023136"/>
    </source>
</evidence>
<dbReference type="InterPro" id="IPR000620">
    <property type="entry name" value="EamA_dom"/>
</dbReference>
<dbReference type="HOGENOM" id="CLU_726247_0_0_1"/>
<dbReference type="EnsemblMetazoa" id="ISCW002816-RA">
    <property type="protein sequence ID" value="ISCW002816-PA"/>
    <property type="gene ID" value="ISCW002816"/>
</dbReference>
<evidence type="ECO:0000256" key="3">
    <source>
        <dbReference type="ARBA" id="ARBA00022989"/>
    </source>
</evidence>
<keyword evidence="2 5" id="KW-0812">Transmembrane</keyword>
<dbReference type="PaxDb" id="6945-B7PA66"/>
<reference evidence="7 9" key="1">
    <citation type="submission" date="2008-03" db="EMBL/GenBank/DDBJ databases">
        <title>Annotation of Ixodes scapularis.</title>
        <authorList>
            <consortium name="Ixodes scapularis Genome Project Consortium"/>
            <person name="Caler E."/>
            <person name="Hannick L.I."/>
            <person name="Bidwell S."/>
            <person name="Joardar V."/>
            <person name="Thiagarajan M."/>
            <person name="Amedeo P."/>
            <person name="Galinsky K.J."/>
            <person name="Schobel S."/>
            <person name="Inman J."/>
            <person name="Hostetler J."/>
            <person name="Miller J."/>
            <person name="Hammond M."/>
            <person name="Megy K."/>
            <person name="Lawson D."/>
            <person name="Kodira C."/>
            <person name="Sutton G."/>
            <person name="Meyer J."/>
            <person name="Hill C.A."/>
            <person name="Birren B."/>
            <person name="Nene V."/>
            <person name="Collins F."/>
            <person name="Alarcon-Chaidez F."/>
            <person name="Wikel S."/>
            <person name="Strausberg R."/>
        </authorList>
    </citation>
    <scope>NUCLEOTIDE SEQUENCE [LARGE SCALE GENOMIC DNA]</scope>
    <source>
        <strain evidence="9">Wikel</strain>
        <strain evidence="7">Wikel colony</strain>
    </source>
</reference>
<keyword evidence="9" id="KW-1185">Reference proteome</keyword>
<comment type="subcellular location">
    <subcellularLocation>
        <location evidence="1">Membrane</location>
        <topology evidence="1">Multi-pass membrane protein</topology>
    </subcellularLocation>
</comment>
<dbReference type="AlphaFoldDB" id="B7PA66"/>
<gene>
    <name evidence="8" type="primary">8026859</name>
    <name evidence="7" type="ORF">IscW_ISCW002816</name>
</gene>
<dbReference type="VEuPathDB" id="VectorBase:ISCI002816"/>
<feature type="non-terminal residue" evidence="7">
    <location>
        <position position="1"/>
    </location>
</feature>
<dbReference type="PANTHER" id="PTHR22911:SF6">
    <property type="entry name" value="SOLUTE CARRIER FAMILY 35 MEMBER G1"/>
    <property type="match status" value="1"/>
</dbReference>
<evidence type="ECO:0000256" key="2">
    <source>
        <dbReference type="ARBA" id="ARBA00022692"/>
    </source>
</evidence>
<dbReference type="PANTHER" id="PTHR22911">
    <property type="entry name" value="ACYL-MALONYL CONDENSING ENZYME-RELATED"/>
    <property type="match status" value="1"/>
</dbReference>
<evidence type="ECO:0000259" key="6">
    <source>
        <dbReference type="Pfam" id="PF00892"/>
    </source>
</evidence>
<feature type="transmembrane region" description="Helical" evidence="5">
    <location>
        <begin position="161"/>
        <end position="181"/>
    </location>
</feature>
<dbReference type="Proteomes" id="UP000001555">
    <property type="component" value="Unassembled WGS sequence"/>
</dbReference>
<organism>
    <name type="scientific">Ixodes scapularis</name>
    <name type="common">Black-legged tick</name>
    <name type="synonym">Deer tick</name>
    <dbReference type="NCBI Taxonomy" id="6945"/>
    <lineage>
        <taxon>Eukaryota</taxon>
        <taxon>Metazoa</taxon>
        <taxon>Ecdysozoa</taxon>
        <taxon>Arthropoda</taxon>
        <taxon>Chelicerata</taxon>
        <taxon>Arachnida</taxon>
        <taxon>Acari</taxon>
        <taxon>Parasitiformes</taxon>
        <taxon>Ixodida</taxon>
        <taxon>Ixodoidea</taxon>
        <taxon>Ixodidae</taxon>
        <taxon>Ixodinae</taxon>
        <taxon>Ixodes</taxon>
    </lineage>
</organism>
<feature type="transmembrane region" description="Helical" evidence="5">
    <location>
        <begin position="220"/>
        <end position="242"/>
    </location>
</feature>
<keyword evidence="4 5" id="KW-0472">Membrane</keyword>
<evidence type="ECO:0000256" key="1">
    <source>
        <dbReference type="ARBA" id="ARBA00004141"/>
    </source>
</evidence>
<evidence type="ECO:0000256" key="5">
    <source>
        <dbReference type="SAM" id="Phobius"/>
    </source>
</evidence>
<dbReference type="InterPro" id="IPR037185">
    <property type="entry name" value="EmrE-like"/>
</dbReference>
<name>B7PA66_IXOSC</name>
<feature type="transmembrane region" description="Helical" evidence="5">
    <location>
        <begin position="193"/>
        <end position="213"/>
    </location>
</feature>
<dbReference type="OrthoDB" id="306876at2759"/>
<evidence type="ECO:0000313" key="7">
    <source>
        <dbReference type="EMBL" id="EEC03488.1"/>
    </source>
</evidence>
<feature type="transmembrane region" description="Helical" evidence="5">
    <location>
        <begin position="311"/>
        <end position="331"/>
    </location>
</feature>
<feature type="transmembrane region" description="Helical" evidence="5">
    <location>
        <begin position="343"/>
        <end position="361"/>
    </location>
</feature>
<evidence type="ECO:0000313" key="8">
    <source>
        <dbReference type="EnsemblMetazoa" id="ISCW002816-PA"/>
    </source>
</evidence>
<dbReference type="VEuPathDB" id="VectorBase:ISCP_022421"/>
<feature type="domain" description="EamA" evidence="6">
    <location>
        <begin position="282"/>
        <end position="415"/>
    </location>
</feature>
<evidence type="ECO:0000313" key="9">
    <source>
        <dbReference type="Proteomes" id="UP000001555"/>
    </source>
</evidence>
<feature type="transmembrane region" description="Helical" evidence="5">
    <location>
        <begin position="133"/>
        <end position="154"/>
    </location>
</feature>
<proteinExistence type="predicted"/>
<protein>
    <submittedName>
        <fullName evidence="7 8">Transmembrane protein, putative</fullName>
    </submittedName>
</protein>
<keyword evidence="3 5" id="KW-1133">Transmembrane helix</keyword>
<dbReference type="KEGG" id="isc:8026859"/>